<dbReference type="EMBL" id="VIVQ01000007">
    <property type="protein sequence ID" value="TWE06893.1"/>
    <property type="molecule type" value="Genomic_DNA"/>
</dbReference>
<gene>
    <name evidence="9" type="ORF">BKA23_3543</name>
</gene>
<evidence type="ECO:0000256" key="4">
    <source>
        <dbReference type="ARBA" id="ARBA00022989"/>
    </source>
</evidence>
<dbReference type="RefSeq" id="WP_246104726.1">
    <property type="nucleotide sequence ID" value="NZ_VIVQ01000007.1"/>
</dbReference>
<comment type="caution">
    <text evidence="9">The sequence shown here is derived from an EMBL/GenBank/DDBJ whole genome shotgun (WGS) entry which is preliminary data.</text>
</comment>
<comment type="subcellular location">
    <subcellularLocation>
        <location evidence="1">Membrane</location>
        <topology evidence="1">Multi-pass membrane protein</topology>
    </subcellularLocation>
</comment>
<sequence length="567" mass="60985">MSTETESTPQPQEQADERPKGATKIVQPKLGFFGTVRWLWRQLTSMRTALFLLLLLAVAAVPGSVFPQTDIDATRVTSYLASHTTTGPWLQRLGMFNVYSTPWFSAIYILLLVSLIGCVLPRIRVHFRALRSPLPRVPRRLERLPASSSREFTGSPDEVVTAAREALRRKGYRVRVDEPVDGVQAIAAEGGRLRETGNLVFHSCLVLVVLAVAADHLMGWRGDVIVPVGQSFTSSAGNYNTMDLGPWVGTNDIQPFTVAINSLKVTFEKDVPTSSPQYGQPRDFIASVTSQDANQKPKNELLEVNDALDESGTSVYLLGNGYAPVITVKSPTGKVLYSQSTPFLPQDNMYRSVGAVKVSAASPKQLGFYGFFLPTGELSDSQGPISTFPGLDNPMLVLGAYQGNLFPGDLPQSVYTLNTQDMTQVMSNGQPWRVAIGPGQTAKLPDGTTISMSANIPRWAGLSARYDPGKATALVASLLGLAGLVMSMTLRRRRIFLKVSPAPVTAAGGEGPGDTEDASSQRRTLVSAGALAKGADPRLPVALEALLDGVDVKLGNTPTSGRTGELR</sequence>
<evidence type="ECO:0000256" key="2">
    <source>
        <dbReference type="ARBA" id="ARBA00022692"/>
    </source>
</evidence>
<dbReference type="PANTHER" id="PTHR31566:SF0">
    <property type="entry name" value="CYTOCHROME C BIOGENESIS PROTEIN CCS1, CHLOROPLASTIC"/>
    <property type="match status" value="1"/>
</dbReference>
<organism evidence="9 10">
    <name type="scientific">Rudaeicoccus suwonensis</name>
    <dbReference type="NCBI Taxonomy" id="657409"/>
    <lineage>
        <taxon>Bacteria</taxon>
        <taxon>Bacillati</taxon>
        <taxon>Actinomycetota</taxon>
        <taxon>Actinomycetes</taxon>
        <taxon>Micrococcales</taxon>
        <taxon>Dermacoccaceae</taxon>
        <taxon>Rudaeicoccus</taxon>
    </lineage>
</organism>
<keyword evidence="4 7" id="KW-1133">Transmembrane helix</keyword>
<feature type="transmembrane region" description="Helical" evidence="7">
    <location>
        <begin position="199"/>
        <end position="220"/>
    </location>
</feature>
<name>A0A561DU57_9MICO</name>
<dbReference type="InterPro" id="IPR007816">
    <property type="entry name" value="ResB-like_domain"/>
</dbReference>
<dbReference type="GO" id="GO:0016020">
    <property type="term" value="C:membrane"/>
    <property type="evidence" value="ECO:0007669"/>
    <property type="project" value="UniProtKB-SubCell"/>
</dbReference>
<protein>
    <submittedName>
        <fullName evidence="9">Cytochrome c biogenesis protein</fullName>
    </submittedName>
</protein>
<dbReference type="Proteomes" id="UP000318297">
    <property type="component" value="Unassembled WGS sequence"/>
</dbReference>
<feature type="region of interest" description="Disordered" evidence="6">
    <location>
        <begin position="1"/>
        <end position="21"/>
    </location>
</feature>
<keyword evidence="2 7" id="KW-0812">Transmembrane</keyword>
<keyword evidence="3" id="KW-0201">Cytochrome c-type biogenesis</keyword>
<feature type="transmembrane region" description="Helical" evidence="7">
    <location>
        <begin position="103"/>
        <end position="123"/>
    </location>
</feature>
<accession>A0A561DU57</accession>
<feature type="region of interest" description="Disordered" evidence="6">
    <location>
        <begin position="503"/>
        <end position="523"/>
    </location>
</feature>
<feature type="compositionally biased region" description="Polar residues" evidence="6">
    <location>
        <begin position="1"/>
        <end position="13"/>
    </location>
</feature>
<feature type="domain" description="ResB-like" evidence="8">
    <location>
        <begin position="46"/>
        <end position="535"/>
    </location>
</feature>
<evidence type="ECO:0000256" key="3">
    <source>
        <dbReference type="ARBA" id="ARBA00022748"/>
    </source>
</evidence>
<evidence type="ECO:0000256" key="1">
    <source>
        <dbReference type="ARBA" id="ARBA00004141"/>
    </source>
</evidence>
<dbReference type="InterPro" id="IPR023494">
    <property type="entry name" value="Cyt_c_bgen_Ccs1/CcsB/ResB"/>
</dbReference>
<keyword evidence="5 7" id="KW-0472">Membrane</keyword>
<reference evidence="9 10" key="1">
    <citation type="submission" date="2019-06" db="EMBL/GenBank/DDBJ databases">
        <title>Sequencing the genomes of 1000 actinobacteria strains.</title>
        <authorList>
            <person name="Klenk H.-P."/>
        </authorList>
    </citation>
    <scope>NUCLEOTIDE SEQUENCE [LARGE SCALE GENOMIC DNA]</scope>
    <source>
        <strain evidence="9 10">DSM 19560</strain>
    </source>
</reference>
<evidence type="ECO:0000256" key="6">
    <source>
        <dbReference type="SAM" id="MobiDB-lite"/>
    </source>
</evidence>
<evidence type="ECO:0000259" key="8">
    <source>
        <dbReference type="Pfam" id="PF05140"/>
    </source>
</evidence>
<evidence type="ECO:0000313" key="9">
    <source>
        <dbReference type="EMBL" id="TWE06893.1"/>
    </source>
</evidence>
<dbReference type="GO" id="GO:0017004">
    <property type="term" value="P:cytochrome complex assembly"/>
    <property type="evidence" value="ECO:0007669"/>
    <property type="project" value="UniProtKB-KW"/>
</dbReference>
<evidence type="ECO:0000313" key="10">
    <source>
        <dbReference type="Proteomes" id="UP000318297"/>
    </source>
</evidence>
<keyword evidence="10" id="KW-1185">Reference proteome</keyword>
<dbReference type="Pfam" id="PF05140">
    <property type="entry name" value="ResB"/>
    <property type="match status" value="1"/>
</dbReference>
<dbReference type="AlphaFoldDB" id="A0A561DU57"/>
<evidence type="ECO:0000256" key="5">
    <source>
        <dbReference type="ARBA" id="ARBA00023136"/>
    </source>
</evidence>
<evidence type="ECO:0000256" key="7">
    <source>
        <dbReference type="SAM" id="Phobius"/>
    </source>
</evidence>
<dbReference type="PANTHER" id="PTHR31566">
    <property type="entry name" value="CYTOCHROME C BIOGENESIS PROTEIN CCS1, CHLOROPLASTIC"/>
    <property type="match status" value="1"/>
</dbReference>
<feature type="transmembrane region" description="Helical" evidence="7">
    <location>
        <begin position="49"/>
        <end position="66"/>
    </location>
</feature>
<proteinExistence type="predicted"/>